<gene>
    <name evidence="1" type="ORF">CDAR_48391</name>
</gene>
<sequence>MFRCKLVGWAKRFPLSLISPKRIARGFLAAYQTNREFTTHSEQLPNHQDAQRWRNAADVHLWLTCLVTVGIRSEAGITQ</sequence>
<evidence type="ECO:0000313" key="1">
    <source>
        <dbReference type="EMBL" id="GIX84192.1"/>
    </source>
</evidence>
<protein>
    <submittedName>
        <fullName evidence="1">Uncharacterized protein</fullName>
    </submittedName>
</protein>
<organism evidence="1 2">
    <name type="scientific">Caerostris darwini</name>
    <dbReference type="NCBI Taxonomy" id="1538125"/>
    <lineage>
        <taxon>Eukaryota</taxon>
        <taxon>Metazoa</taxon>
        <taxon>Ecdysozoa</taxon>
        <taxon>Arthropoda</taxon>
        <taxon>Chelicerata</taxon>
        <taxon>Arachnida</taxon>
        <taxon>Araneae</taxon>
        <taxon>Araneomorphae</taxon>
        <taxon>Entelegynae</taxon>
        <taxon>Araneoidea</taxon>
        <taxon>Araneidae</taxon>
        <taxon>Caerostris</taxon>
    </lineage>
</organism>
<proteinExistence type="predicted"/>
<dbReference type="AlphaFoldDB" id="A0AAV4NLR6"/>
<dbReference type="EMBL" id="BPLQ01001709">
    <property type="protein sequence ID" value="GIX84192.1"/>
    <property type="molecule type" value="Genomic_DNA"/>
</dbReference>
<dbReference type="Proteomes" id="UP001054837">
    <property type="component" value="Unassembled WGS sequence"/>
</dbReference>
<reference evidence="1 2" key="1">
    <citation type="submission" date="2021-06" db="EMBL/GenBank/DDBJ databases">
        <title>Caerostris darwini draft genome.</title>
        <authorList>
            <person name="Kono N."/>
            <person name="Arakawa K."/>
        </authorList>
    </citation>
    <scope>NUCLEOTIDE SEQUENCE [LARGE SCALE GENOMIC DNA]</scope>
</reference>
<accession>A0AAV4NLR6</accession>
<name>A0AAV4NLR6_9ARAC</name>
<keyword evidence="2" id="KW-1185">Reference proteome</keyword>
<evidence type="ECO:0000313" key="2">
    <source>
        <dbReference type="Proteomes" id="UP001054837"/>
    </source>
</evidence>
<comment type="caution">
    <text evidence="1">The sequence shown here is derived from an EMBL/GenBank/DDBJ whole genome shotgun (WGS) entry which is preliminary data.</text>
</comment>